<dbReference type="PANTHER" id="PTHR42961">
    <property type="entry name" value="IRON-SULFUR PROTEIN NUBPL"/>
    <property type="match status" value="1"/>
</dbReference>
<evidence type="ECO:0000256" key="2">
    <source>
        <dbReference type="ARBA" id="ARBA00022840"/>
    </source>
</evidence>
<dbReference type="GO" id="GO:0005524">
    <property type="term" value="F:ATP binding"/>
    <property type="evidence" value="ECO:0007669"/>
    <property type="project" value="UniProtKB-KW"/>
</dbReference>
<keyword evidence="1" id="KW-0547">Nucleotide-binding</keyword>
<dbReference type="AlphaFoldDB" id="A0AAD3Y742"/>
<dbReference type="PANTHER" id="PTHR42961:SF2">
    <property type="entry name" value="IRON-SULFUR PROTEIN NUBPL"/>
    <property type="match status" value="1"/>
</dbReference>
<reference evidence="3" key="1">
    <citation type="submission" date="2023-05" db="EMBL/GenBank/DDBJ databases">
        <title>Nepenthes gracilis genome sequencing.</title>
        <authorList>
            <person name="Fukushima K."/>
        </authorList>
    </citation>
    <scope>NUCLEOTIDE SEQUENCE</scope>
    <source>
        <strain evidence="3">SING2019-196</strain>
    </source>
</reference>
<comment type="caution">
    <text evidence="3">The sequence shown here is derived from an EMBL/GenBank/DDBJ whole genome shotgun (WGS) entry which is preliminary data.</text>
</comment>
<dbReference type="InterPro" id="IPR033756">
    <property type="entry name" value="YlxH/NBP35"/>
</dbReference>
<name>A0AAD3Y742_NEPGR</name>
<dbReference type="EMBL" id="BSYO01000035">
    <property type="protein sequence ID" value="GMH29131.1"/>
    <property type="molecule type" value="Genomic_DNA"/>
</dbReference>
<accession>A0AAD3Y742</accession>
<protein>
    <submittedName>
        <fullName evidence="3">Uncharacterized protein</fullName>
    </submittedName>
</protein>
<dbReference type="Proteomes" id="UP001279734">
    <property type="component" value="Unassembled WGS sequence"/>
</dbReference>
<dbReference type="Gene3D" id="3.40.50.300">
    <property type="entry name" value="P-loop containing nucleotide triphosphate hydrolases"/>
    <property type="match status" value="1"/>
</dbReference>
<evidence type="ECO:0000313" key="4">
    <source>
        <dbReference type="Proteomes" id="UP001279734"/>
    </source>
</evidence>
<evidence type="ECO:0000313" key="3">
    <source>
        <dbReference type="EMBL" id="GMH29131.1"/>
    </source>
</evidence>
<keyword evidence="4" id="KW-1185">Reference proteome</keyword>
<dbReference type="InterPro" id="IPR044304">
    <property type="entry name" value="NUBPL-like"/>
</dbReference>
<evidence type="ECO:0000256" key="1">
    <source>
        <dbReference type="ARBA" id="ARBA00022741"/>
    </source>
</evidence>
<keyword evidence="2" id="KW-0067">ATP-binding</keyword>
<organism evidence="3 4">
    <name type="scientific">Nepenthes gracilis</name>
    <name type="common">Slender pitcher plant</name>
    <dbReference type="NCBI Taxonomy" id="150966"/>
    <lineage>
        <taxon>Eukaryota</taxon>
        <taxon>Viridiplantae</taxon>
        <taxon>Streptophyta</taxon>
        <taxon>Embryophyta</taxon>
        <taxon>Tracheophyta</taxon>
        <taxon>Spermatophyta</taxon>
        <taxon>Magnoliopsida</taxon>
        <taxon>eudicotyledons</taxon>
        <taxon>Gunneridae</taxon>
        <taxon>Pentapetalae</taxon>
        <taxon>Caryophyllales</taxon>
        <taxon>Nepenthaceae</taxon>
        <taxon>Nepenthes</taxon>
    </lineage>
</organism>
<gene>
    <name evidence="3" type="ORF">Nepgr_030974</name>
</gene>
<dbReference type="InterPro" id="IPR027417">
    <property type="entry name" value="P-loop_NTPase"/>
</dbReference>
<dbReference type="Pfam" id="PF10609">
    <property type="entry name" value="ParA"/>
    <property type="match status" value="1"/>
</dbReference>
<dbReference type="GO" id="GO:0009570">
    <property type="term" value="C:chloroplast stroma"/>
    <property type="evidence" value="ECO:0007669"/>
    <property type="project" value="TreeGrafter"/>
</dbReference>
<dbReference type="GO" id="GO:0051539">
    <property type="term" value="F:4 iron, 4 sulfur cluster binding"/>
    <property type="evidence" value="ECO:0007669"/>
    <property type="project" value="TreeGrafter"/>
</dbReference>
<dbReference type="SUPFAM" id="SSF52540">
    <property type="entry name" value="P-loop containing nucleoside triphosphate hydrolases"/>
    <property type="match status" value="1"/>
</dbReference>
<proteinExistence type="predicted"/>
<sequence>MGIGVSIFDADAYGPSLPFIVSPEHRLLEMNPEKMTILPTDTSPVKLVSFGLSRQGSAVMLGPMVSGVINQLLTIAKWRELDYLVIDMLPRTDDIQLTICQIIPLIVAVIVTTPQKLAFIDVAKGVHIFQS</sequence>
<dbReference type="GO" id="GO:0016226">
    <property type="term" value="P:iron-sulfur cluster assembly"/>
    <property type="evidence" value="ECO:0007669"/>
    <property type="project" value="InterPro"/>
</dbReference>